<sequence length="65" mass="7288">MSSRFFKLTICMSKLNSRFSSPLLKYSDPNLIEAFNSISQLALTSYEKHAPCSSVLTQFTATYAT</sequence>
<reference evidence="1" key="4">
    <citation type="submission" date="2019-03" db="UniProtKB">
        <authorList>
            <consortium name="EnsemblPlants"/>
        </authorList>
    </citation>
    <scope>IDENTIFICATION</scope>
</reference>
<organism evidence="1 2">
    <name type="scientific">Aegilops tauschii subsp. strangulata</name>
    <name type="common">Goatgrass</name>
    <dbReference type="NCBI Taxonomy" id="200361"/>
    <lineage>
        <taxon>Eukaryota</taxon>
        <taxon>Viridiplantae</taxon>
        <taxon>Streptophyta</taxon>
        <taxon>Embryophyta</taxon>
        <taxon>Tracheophyta</taxon>
        <taxon>Spermatophyta</taxon>
        <taxon>Magnoliopsida</taxon>
        <taxon>Liliopsida</taxon>
        <taxon>Poales</taxon>
        <taxon>Poaceae</taxon>
        <taxon>BOP clade</taxon>
        <taxon>Pooideae</taxon>
        <taxon>Triticodae</taxon>
        <taxon>Triticeae</taxon>
        <taxon>Triticinae</taxon>
        <taxon>Aegilops</taxon>
    </lineage>
</organism>
<reference evidence="2" key="2">
    <citation type="journal article" date="2017" name="Nat. Plants">
        <title>The Aegilops tauschii genome reveals multiple impacts of transposons.</title>
        <authorList>
            <person name="Zhao G."/>
            <person name="Zou C."/>
            <person name="Li K."/>
            <person name="Wang K."/>
            <person name="Li T."/>
            <person name="Gao L."/>
            <person name="Zhang X."/>
            <person name="Wang H."/>
            <person name="Yang Z."/>
            <person name="Liu X."/>
            <person name="Jiang W."/>
            <person name="Mao L."/>
            <person name="Kong X."/>
            <person name="Jiao Y."/>
            <person name="Jia J."/>
        </authorList>
    </citation>
    <scope>NUCLEOTIDE SEQUENCE [LARGE SCALE GENOMIC DNA]</scope>
    <source>
        <strain evidence="2">cv. AL8/78</strain>
    </source>
</reference>
<reference evidence="1" key="5">
    <citation type="journal article" date="2021" name="G3 (Bethesda)">
        <title>Aegilops tauschii genome assembly Aet v5.0 features greater sequence contiguity and improved annotation.</title>
        <authorList>
            <person name="Wang L."/>
            <person name="Zhu T."/>
            <person name="Rodriguez J.C."/>
            <person name="Deal K.R."/>
            <person name="Dubcovsky J."/>
            <person name="McGuire P.E."/>
            <person name="Lux T."/>
            <person name="Spannagl M."/>
            <person name="Mayer K.F.X."/>
            <person name="Baldrich P."/>
            <person name="Meyers B.C."/>
            <person name="Huo N."/>
            <person name="Gu Y.Q."/>
            <person name="Zhou H."/>
            <person name="Devos K.M."/>
            <person name="Bennetzen J.L."/>
            <person name="Unver T."/>
            <person name="Budak H."/>
            <person name="Gulick P.J."/>
            <person name="Galiba G."/>
            <person name="Kalapos B."/>
            <person name="Nelson D.R."/>
            <person name="Li P."/>
            <person name="You F.M."/>
            <person name="Luo M.C."/>
            <person name="Dvorak J."/>
        </authorList>
    </citation>
    <scope>NUCLEOTIDE SEQUENCE [LARGE SCALE GENOMIC DNA]</scope>
    <source>
        <strain evidence="1">cv. AL8/78</strain>
    </source>
</reference>
<keyword evidence="2" id="KW-1185">Reference proteome</keyword>
<dbReference type="EnsemblPlants" id="AET1Gv20634200.4">
    <property type="protein sequence ID" value="AET1Gv20634200.4"/>
    <property type="gene ID" value="AET1Gv20634200"/>
</dbReference>
<dbReference type="AlphaFoldDB" id="A0A452Z4X9"/>
<reference evidence="1" key="3">
    <citation type="journal article" date="2017" name="Nature">
        <title>Genome sequence of the progenitor of the wheat D genome Aegilops tauschii.</title>
        <authorList>
            <person name="Luo M.C."/>
            <person name="Gu Y.Q."/>
            <person name="Puiu D."/>
            <person name="Wang H."/>
            <person name="Twardziok S.O."/>
            <person name="Deal K.R."/>
            <person name="Huo N."/>
            <person name="Zhu T."/>
            <person name="Wang L."/>
            <person name="Wang Y."/>
            <person name="McGuire P.E."/>
            <person name="Liu S."/>
            <person name="Long H."/>
            <person name="Ramasamy R.K."/>
            <person name="Rodriguez J.C."/>
            <person name="Van S.L."/>
            <person name="Yuan L."/>
            <person name="Wang Z."/>
            <person name="Xia Z."/>
            <person name="Xiao L."/>
            <person name="Anderson O.D."/>
            <person name="Ouyang S."/>
            <person name="Liang Y."/>
            <person name="Zimin A.V."/>
            <person name="Pertea G."/>
            <person name="Qi P."/>
            <person name="Bennetzen J.L."/>
            <person name="Dai X."/>
            <person name="Dawson M.W."/>
            <person name="Muller H.G."/>
            <person name="Kugler K."/>
            <person name="Rivarola-Duarte L."/>
            <person name="Spannagl M."/>
            <person name="Mayer K.F.X."/>
            <person name="Lu F.H."/>
            <person name="Bevan M.W."/>
            <person name="Leroy P."/>
            <person name="Li P."/>
            <person name="You F.M."/>
            <person name="Sun Q."/>
            <person name="Liu Z."/>
            <person name="Lyons E."/>
            <person name="Wicker T."/>
            <person name="Salzberg S.L."/>
            <person name="Devos K.M."/>
            <person name="Dvorak J."/>
        </authorList>
    </citation>
    <scope>NUCLEOTIDE SEQUENCE [LARGE SCALE GENOMIC DNA]</scope>
    <source>
        <strain evidence="1">cv. AL8/78</strain>
    </source>
</reference>
<name>A0A452Z4X9_AEGTS</name>
<accession>A0A452Z4X9</accession>
<evidence type="ECO:0000313" key="1">
    <source>
        <dbReference type="EnsemblPlants" id="AET1Gv20634200.4"/>
    </source>
</evidence>
<reference evidence="2" key="1">
    <citation type="journal article" date="2014" name="Science">
        <title>Ancient hybridizations among the ancestral genomes of bread wheat.</title>
        <authorList>
            <consortium name="International Wheat Genome Sequencing Consortium,"/>
            <person name="Marcussen T."/>
            <person name="Sandve S.R."/>
            <person name="Heier L."/>
            <person name="Spannagl M."/>
            <person name="Pfeifer M."/>
            <person name="Jakobsen K.S."/>
            <person name="Wulff B.B."/>
            <person name="Steuernagel B."/>
            <person name="Mayer K.F."/>
            <person name="Olsen O.A."/>
        </authorList>
    </citation>
    <scope>NUCLEOTIDE SEQUENCE [LARGE SCALE GENOMIC DNA]</scope>
    <source>
        <strain evidence="2">cv. AL8/78</strain>
    </source>
</reference>
<dbReference type="Proteomes" id="UP000015105">
    <property type="component" value="Chromosome 1D"/>
</dbReference>
<protein>
    <submittedName>
        <fullName evidence="1">Uncharacterized protein</fullName>
    </submittedName>
</protein>
<evidence type="ECO:0000313" key="2">
    <source>
        <dbReference type="Proteomes" id="UP000015105"/>
    </source>
</evidence>
<dbReference type="Gramene" id="AET1Gv20634200.4">
    <property type="protein sequence ID" value="AET1Gv20634200.4"/>
    <property type="gene ID" value="AET1Gv20634200"/>
</dbReference>
<proteinExistence type="predicted"/>